<proteinExistence type="predicted"/>
<feature type="region of interest" description="Disordered" evidence="1">
    <location>
        <begin position="92"/>
        <end position="116"/>
    </location>
</feature>
<dbReference type="Proteomes" id="UP001595583">
    <property type="component" value="Unassembled WGS sequence"/>
</dbReference>
<evidence type="ECO:0000313" key="2">
    <source>
        <dbReference type="EMBL" id="MFC3208185.1"/>
    </source>
</evidence>
<reference evidence="3" key="1">
    <citation type="journal article" date="2019" name="Int. J. Syst. Evol. Microbiol.">
        <title>The Global Catalogue of Microorganisms (GCM) 10K type strain sequencing project: providing services to taxonomists for standard genome sequencing and annotation.</title>
        <authorList>
            <consortium name="The Broad Institute Genomics Platform"/>
            <consortium name="The Broad Institute Genome Sequencing Center for Infectious Disease"/>
            <person name="Wu L."/>
            <person name="Ma J."/>
        </authorList>
    </citation>
    <scope>NUCLEOTIDE SEQUENCE [LARGE SCALE GENOMIC DNA]</scope>
    <source>
        <strain evidence="3">KCTC 52165</strain>
    </source>
</reference>
<evidence type="ECO:0008006" key="4">
    <source>
        <dbReference type="Google" id="ProtNLM"/>
    </source>
</evidence>
<dbReference type="EMBL" id="JBHRTK010000019">
    <property type="protein sequence ID" value="MFC3208185.1"/>
    <property type="molecule type" value="Genomic_DNA"/>
</dbReference>
<name>A0ABV7KCZ6_9HYPH</name>
<feature type="compositionally biased region" description="Basic and acidic residues" evidence="1">
    <location>
        <begin position="106"/>
        <end position="116"/>
    </location>
</feature>
<sequence length="116" mass="13183">MARNAYYQTTHWRSLKQSCHQRDGWRCTVPGCQTPTYRLTCDHIKRRPNVDHPTALDVLSNTRTLCGNHDAQVKELASGKRRQGGKLIIKGATVDGTPLDPNHPWRRLDGRGRVDP</sequence>
<accession>A0ABV7KCZ6</accession>
<gene>
    <name evidence="2" type="ORF">ACFOHJ_18330</name>
</gene>
<evidence type="ECO:0000256" key="1">
    <source>
        <dbReference type="SAM" id="MobiDB-lite"/>
    </source>
</evidence>
<protein>
    <recommendedName>
        <fullName evidence="4">HNH endonuclease</fullName>
    </recommendedName>
</protein>
<dbReference type="RefSeq" id="WP_378223130.1">
    <property type="nucleotide sequence ID" value="NZ_JBHRTK010000019.1"/>
</dbReference>
<keyword evidence="3" id="KW-1185">Reference proteome</keyword>
<comment type="caution">
    <text evidence="2">The sequence shown here is derived from an EMBL/GenBank/DDBJ whole genome shotgun (WGS) entry which is preliminary data.</text>
</comment>
<organism evidence="2 3">
    <name type="scientific">Aquamicrobium soli</name>
    <dbReference type="NCBI Taxonomy" id="1811518"/>
    <lineage>
        <taxon>Bacteria</taxon>
        <taxon>Pseudomonadati</taxon>
        <taxon>Pseudomonadota</taxon>
        <taxon>Alphaproteobacteria</taxon>
        <taxon>Hyphomicrobiales</taxon>
        <taxon>Phyllobacteriaceae</taxon>
        <taxon>Aquamicrobium</taxon>
    </lineage>
</organism>
<evidence type="ECO:0000313" key="3">
    <source>
        <dbReference type="Proteomes" id="UP001595583"/>
    </source>
</evidence>